<dbReference type="Proteomes" id="UP000076552">
    <property type="component" value="Unassembled WGS sequence"/>
</dbReference>
<feature type="compositionally biased region" description="Basic and acidic residues" evidence="1">
    <location>
        <begin position="117"/>
        <end position="128"/>
    </location>
</feature>
<sequence length="1046" mass="122393">MPEDEREEAARNRVDEKIKGLAVNIESQYKRTGILLKALAGVKCAFCRAQDQSCQAQLNSSSPEDPSCDLVSLATHSHREWKNSERYKKGIKIIREWRQSSSTSATDLNTTENDNAGSDRKGNDSKAIAAEREKVRNIIRKDHEDVDYAFKEDENTPYELERDINGYVIQWEVLRPWESQSPEQTSAPHTSPFPSLSSMQATTPFSSAPVSTAPREASTTIQFKDQEPQPKRRPTSHIRALSTQQPPSFYETGSGPEKYLKPVNENSTDYRFKGRFPDQRTTLQNLLDDKPQKPQMADVILYRKRHMNQQRVRYFHIPHNNMKEAIARYFNEESPKYDGIYRNPQVKTHNHMLLRPEYWRGQQHGGRRTLVHARHMRAICERISSNIWESEDNPDNLVLFMPFLHWEEDRKRDKMAKIIENETERSREEREKIQNKSKFQRVAERTYQATAEGPNLLKSDIQPIRHRPEKVDPVHEQSIKERWQKNSFGKPNGKHARNFVEFADGFIPGGAVENEHGKDGRKFLLDAARLYEAMSMYRDQQLVEKYLHHDPPLHPRRTLDQSYYWTLKTTKARDRDQVVYRGTMMDDRNIHRLRKRQDEDCHDKKHIWHLNSLLDRKKCVSIEAPDESKTESSMGRYAWDGHWEKTDKNGCDHCRGEIRKVSRIVMVDQLWMWILDRQTIITSFPKRYGTNKSDPSGVHKSIRTRIKNARKNQIRSVFDVALIILDECSNTFFDRTKTPDRHPQVMDIFAESIGSLQNKQTVSFQHLWHWTERASKIYNSNSKYEDTAHLHVSLLNINPEGKLQREIKDIIDELDIMIHVNNKQKEVIKRFVKNVENIYDPSGTWRDETLSPDGERDYLRSGSMSRAGDDSRDKTGNGKSKSKKDEQKMEREKDEFTWFRKQAYDLISDVGDRITELEGLLPVSASVILVSIIFAFWTYPRTVFWSAYKYSETWILVKFRIYEFFLWLKEWRKDLTTSDEMLKMLEKSVEKMKGEAKKRRREARTKKAAKSNDDDCQHPANTVNGREDCSKSISSTDGGVHTLGTK</sequence>
<feature type="compositionally biased region" description="Polar residues" evidence="1">
    <location>
        <begin position="179"/>
        <end position="210"/>
    </location>
</feature>
<evidence type="ECO:0000313" key="2">
    <source>
        <dbReference type="EMBL" id="KZL69939.1"/>
    </source>
</evidence>
<dbReference type="PANTHER" id="PTHR47685">
    <property type="entry name" value="MAGNESIUM TRANSPORT PROTEIN CORA"/>
    <property type="match status" value="1"/>
</dbReference>
<feature type="region of interest" description="Disordered" evidence="1">
    <location>
        <begin position="993"/>
        <end position="1046"/>
    </location>
</feature>
<protein>
    <submittedName>
        <fullName evidence="2">Ankyrin repeat protein</fullName>
    </submittedName>
</protein>
<evidence type="ECO:0000256" key="1">
    <source>
        <dbReference type="SAM" id="MobiDB-lite"/>
    </source>
</evidence>
<comment type="caution">
    <text evidence="2">The sequence shown here is derived from an EMBL/GenBank/DDBJ whole genome shotgun (WGS) entry which is preliminary data.</text>
</comment>
<dbReference type="InterPro" id="IPR050829">
    <property type="entry name" value="CorA_MIT"/>
</dbReference>
<accession>A0A166RY44</accession>
<feature type="compositionally biased region" description="Polar residues" evidence="1">
    <location>
        <begin position="102"/>
        <end position="116"/>
    </location>
</feature>
<feature type="region of interest" description="Disordered" evidence="1">
    <location>
        <begin position="179"/>
        <end position="257"/>
    </location>
</feature>
<keyword evidence="3" id="KW-1185">Reference proteome</keyword>
<gene>
    <name evidence="2" type="ORF">CT0861_12171</name>
</gene>
<dbReference type="EMBL" id="LFIV01000099">
    <property type="protein sequence ID" value="KZL69939.1"/>
    <property type="molecule type" value="Genomic_DNA"/>
</dbReference>
<organism evidence="2 3">
    <name type="scientific">Colletotrichum tofieldiae</name>
    <dbReference type="NCBI Taxonomy" id="708197"/>
    <lineage>
        <taxon>Eukaryota</taxon>
        <taxon>Fungi</taxon>
        <taxon>Dikarya</taxon>
        <taxon>Ascomycota</taxon>
        <taxon>Pezizomycotina</taxon>
        <taxon>Sordariomycetes</taxon>
        <taxon>Hypocreomycetidae</taxon>
        <taxon>Glomerellales</taxon>
        <taxon>Glomerellaceae</taxon>
        <taxon>Colletotrichum</taxon>
        <taxon>Colletotrichum spaethianum species complex</taxon>
    </lineage>
</organism>
<evidence type="ECO:0000313" key="3">
    <source>
        <dbReference type="Proteomes" id="UP000076552"/>
    </source>
</evidence>
<dbReference type="PANTHER" id="PTHR47685:SF1">
    <property type="entry name" value="MAGNESIUM TRANSPORT PROTEIN CORA"/>
    <property type="match status" value="1"/>
</dbReference>
<feature type="compositionally biased region" description="Basic and acidic residues" evidence="1">
    <location>
        <begin position="845"/>
        <end position="859"/>
    </location>
</feature>
<feature type="compositionally biased region" description="Basic and acidic residues" evidence="1">
    <location>
        <begin position="867"/>
        <end position="876"/>
    </location>
</feature>
<feature type="compositionally biased region" description="Basic residues" evidence="1">
    <location>
        <begin position="996"/>
        <end position="1009"/>
    </location>
</feature>
<feature type="region of interest" description="Disordered" evidence="1">
    <location>
        <begin position="843"/>
        <end position="889"/>
    </location>
</feature>
<name>A0A166RY44_9PEZI</name>
<feature type="region of interest" description="Disordered" evidence="1">
    <location>
        <begin position="102"/>
        <end position="128"/>
    </location>
</feature>
<reference evidence="2 3" key="1">
    <citation type="submission" date="2015-06" db="EMBL/GenBank/DDBJ databases">
        <title>Survival trade-offs in plant roots during colonization by closely related pathogenic and mutualistic fungi.</title>
        <authorList>
            <person name="Hacquard S."/>
            <person name="Kracher B."/>
            <person name="Hiruma K."/>
            <person name="Weinman A."/>
            <person name="Muench P."/>
            <person name="Garrido Oter R."/>
            <person name="Ver Loren van Themaat E."/>
            <person name="Dallerey J.-F."/>
            <person name="Damm U."/>
            <person name="Henrissat B."/>
            <person name="Lespinet O."/>
            <person name="Thon M."/>
            <person name="Kemen E."/>
            <person name="McHardy A.C."/>
            <person name="Schulze-Lefert P."/>
            <person name="O'Connell R.J."/>
        </authorList>
    </citation>
    <scope>NUCLEOTIDE SEQUENCE [LARGE SCALE GENOMIC DNA]</scope>
    <source>
        <strain evidence="2 3">0861</strain>
    </source>
</reference>
<proteinExistence type="predicted"/>
<dbReference type="AlphaFoldDB" id="A0A166RY44"/>
<dbReference type="STRING" id="708197.A0A166RY44"/>